<proteinExistence type="predicted"/>
<name>A0A815F529_9BILA</name>
<evidence type="ECO:0000256" key="1">
    <source>
        <dbReference type="SAM" id="SignalP"/>
    </source>
</evidence>
<evidence type="ECO:0000313" key="4">
    <source>
        <dbReference type="Proteomes" id="UP000663829"/>
    </source>
</evidence>
<evidence type="ECO:0000313" key="2">
    <source>
        <dbReference type="EMBL" id="CAF1321493.1"/>
    </source>
</evidence>
<feature type="signal peptide" evidence="1">
    <location>
        <begin position="1"/>
        <end position="21"/>
    </location>
</feature>
<accession>A0A815F529</accession>
<feature type="chain" id="PRO_5036227403" evidence="1">
    <location>
        <begin position="22"/>
        <end position="114"/>
    </location>
</feature>
<dbReference type="Proteomes" id="UP000663829">
    <property type="component" value="Unassembled WGS sequence"/>
</dbReference>
<sequence length="114" mass="12685">MNSAKVIMILALFSTIKATIGRPVNCLCRNNAVACYTRGCSVGTNYICDNTNFGADPFVYYGDLLYFFEVFTGFVGCNCPDYPNRATYNGIYAVSTGNHVRYNSIPINNLFHHI</sequence>
<reference evidence="2" key="1">
    <citation type="submission" date="2021-02" db="EMBL/GenBank/DDBJ databases">
        <authorList>
            <person name="Nowell W R."/>
        </authorList>
    </citation>
    <scope>NUCLEOTIDE SEQUENCE</scope>
</reference>
<dbReference type="EMBL" id="CAJNOQ010013431">
    <property type="protein sequence ID" value="CAF1321493.1"/>
    <property type="molecule type" value="Genomic_DNA"/>
</dbReference>
<keyword evidence="4" id="KW-1185">Reference proteome</keyword>
<organism evidence="2 4">
    <name type="scientific">Didymodactylos carnosus</name>
    <dbReference type="NCBI Taxonomy" id="1234261"/>
    <lineage>
        <taxon>Eukaryota</taxon>
        <taxon>Metazoa</taxon>
        <taxon>Spiralia</taxon>
        <taxon>Gnathifera</taxon>
        <taxon>Rotifera</taxon>
        <taxon>Eurotatoria</taxon>
        <taxon>Bdelloidea</taxon>
        <taxon>Philodinida</taxon>
        <taxon>Philodinidae</taxon>
        <taxon>Didymodactylos</taxon>
    </lineage>
</organism>
<keyword evidence="1" id="KW-0732">Signal</keyword>
<protein>
    <submittedName>
        <fullName evidence="2">Uncharacterized protein</fullName>
    </submittedName>
</protein>
<gene>
    <name evidence="2" type="ORF">GPM918_LOCUS29495</name>
    <name evidence="3" type="ORF">SRO942_LOCUS30076</name>
</gene>
<dbReference type="Proteomes" id="UP000681722">
    <property type="component" value="Unassembled WGS sequence"/>
</dbReference>
<dbReference type="AlphaFoldDB" id="A0A815F529"/>
<dbReference type="EMBL" id="CAJOBC010047961">
    <property type="protein sequence ID" value="CAF4167723.1"/>
    <property type="molecule type" value="Genomic_DNA"/>
</dbReference>
<evidence type="ECO:0000313" key="3">
    <source>
        <dbReference type="EMBL" id="CAF4167723.1"/>
    </source>
</evidence>
<comment type="caution">
    <text evidence="2">The sequence shown here is derived from an EMBL/GenBank/DDBJ whole genome shotgun (WGS) entry which is preliminary data.</text>
</comment>